<dbReference type="PANTHER" id="PTHR33529:SF6">
    <property type="entry name" value="YJGP_YJGQ FAMILY PERMEASE"/>
    <property type="match status" value="1"/>
</dbReference>
<feature type="transmembrane region" description="Helical" evidence="6">
    <location>
        <begin position="313"/>
        <end position="330"/>
    </location>
</feature>
<name>A0ABW1KXQ2_9PROT</name>
<gene>
    <name evidence="7" type="ORF">ACFMB1_04580</name>
</gene>
<evidence type="ECO:0000313" key="8">
    <source>
        <dbReference type="Proteomes" id="UP001596116"/>
    </source>
</evidence>
<keyword evidence="3 6" id="KW-0812">Transmembrane</keyword>
<dbReference type="InterPro" id="IPR005495">
    <property type="entry name" value="LptG/LptF_permease"/>
</dbReference>
<organism evidence="7 8">
    <name type="scientific">Hyphococcus aureus</name>
    <dbReference type="NCBI Taxonomy" id="2666033"/>
    <lineage>
        <taxon>Bacteria</taxon>
        <taxon>Pseudomonadati</taxon>
        <taxon>Pseudomonadota</taxon>
        <taxon>Alphaproteobacteria</taxon>
        <taxon>Parvularculales</taxon>
        <taxon>Parvularculaceae</taxon>
        <taxon>Hyphococcus</taxon>
    </lineage>
</organism>
<evidence type="ECO:0000313" key="7">
    <source>
        <dbReference type="EMBL" id="MFC6034807.1"/>
    </source>
</evidence>
<feature type="transmembrane region" description="Helical" evidence="6">
    <location>
        <begin position="7"/>
        <end position="29"/>
    </location>
</feature>
<keyword evidence="4 6" id="KW-1133">Transmembrane helix</keyword>
<proteinExistence type="predicted"/>
<comment type="caution">
    <text evidence="7">The sequence shown here is derived from an EMBL/GenBank/DDBJ whole genome shotgun (WGS) entry which is preliminary data.</text>
</comment>
<dbReference type="Pfam" id="PF03739">
    <property type="entry name" value="LptF_LptG"/>
    <property type="match status" value="1"/>
</dbReference>
<comment type="subcellular location">
    <subcellularLocation>
        <location evidence="1">Cell membrane</location>
        <topology evidence="1">Multi-pass membrane protein</topology>
    </subcellularLocation>
</comment>
<keyword evidence="5 6" id="KW-0472">Membrane</keyword>
<keyword evidence="2" id="KW-1003">Cell membrane</keyword>
<evidence type="ECO:0000256" key="5">
    <source>
        <dbReference type="ARBA" id="ARBA00023136"/>
    </source>
</evidence>
<accession>A0ABW1KXQ2</accession>
<feature type="transmembrane region" description="Helical" evidence="6">
    <location>
        <begin position="102"/>
        <end position="121"/>
    </location>
</feature>
<feature type="transmembrane region" description="Helical" evidence="6">
    <location>
        <begin position="60"/>
        <end position="81"/>
    </location>
</feature>
<evidence type="ECO:0000256" key="1">
    <source>
        <dbReference type="ARBA" id="ARBA00004651"/>
    </source>
</evidence>
<evidence type="ECO:0000256" key="4">
    <source>
        <dbReference type="ARBA" id="ARBA00022989"/>
    </source>
</evidence>
<dbReference type="PANTHER" id="PTHR33529">
    <property type="entry name" value="SLR0882 PROTEIN-RELATED"/>
    <property type="match status" value="1"/>
</dbReference>
<evidence type="ECO:0000256" key="3">
    <source>
        <dbReference type="ARBA" id="ARBA00022692"/>
    </source>
</evidence>
<dbReference type="Proteomes" id="UP001596116">
    <property type="component" value="Unassembled WGS sequence"/>
</dbReference>
<reference evidence="7 8" key="1">
    <citation type="submission" date="2024-09" db="EMBL/GenBank/DDBJ databases">
        <authorList>
            <person name="Zhang Z.-H."/>
        </authorList>
    </citation>
    <scope>NUCLEOTIDE SEQUENCE [LARGE SCALE GENOMIC DNA]</scope>
    <source>
        <strain evidence="7 8">HHTR114</strain>
    </source>
</reference>
<dbReference type="RefSeq" id="WP_379879855.1">
    <property type="nucleotide sequence ID" value="NZ_JBHPON010000001.1"/>
</dbReference>
<keyword evidence="8" id="KW-1185">Reference proteome</keyword>
<evidence type="ECO:0000256" key="6">
    <source>
        <dbReference type="SAM" id="Phobius"/>
    </source>
</evidence>
<feature type="transmembrane region" description="Helical" evidence="6">
    <location>
        <begin position="342"/>
        <end position="361"/>
    </location>
</feature>
<sequence>MQLIDRYILRSVSTPLILALTVAGMLLLMEHMLRLFDFVLAEQGPVDVVWRMLANLVPHYLGLALPLGAFLGVMLAFRNLSMSSELDALNSSGASFGRLMRPVYMLILVLMLFDFLLVSYIQPFARYKYQQIRFDVTSGALGIKIPAGEFIEISDGVTIRLGEINAETRDARDIFLERKTRDGGRTVITARYGSISTTPEITSLLLKLQSGRQVIINALGDRIQSLDFESFDLEVDLPAIGVFRDRGGDEREATINEVIRYLRTQPKNAELYGDYYAGLQWRILHPLTFLVLPILGVAMGVTGRRRASNLKPVIGVAILIVYHEVVEEWGKVIAAKGQLSPFISMWGIFFIFALLSAYLYSGAIDQARKTKVMSRRASEPVRIAAPTADAAE</sequence>
<dbReference type="EMBL" id="JBHPON010000001">
    <property type="protein sequence ID" value="MFC6034807.1"/>
    <property type="molecule type" value="Genomic_DNA"/>
</dbReference>
<evidence type="ECO:0000256" key="2">
    <source>
        <dbReference type="ARBA" id="ARBA00022475"/>
    </source>
</evidence>
<feature type="transmembrane region" description="Helical" evidence="6">
    <location>
        <begin position="283"/>
        <end position="301"/>
    </location>
</feature>
<protein>
    <submittedName>
        <fullName evidence="7">LptF/LptG family permease</fullName>
    </submittedName>
</protein>